<keyword evidence="2" id="KW-0902">Two-component regulatory system</keyword>
<dbReference type="Pfam" id="PF00486">
    <property type="entry name" value="Trans_reg_C"/>
    <property type="match status" value="1"/>
</dbReference>
<dbReference type="InterPro" id="IPR016032">
    <property type="entry name" value="Sig_transdc_resp-reg_C-effctor"/>
</dbReference>
<dbReference type="GO" id="GO:0005829">
    <property type="term" value="C:cytosol"/>
    <property type="evidence" value="ECO:0007669"/>
    <property type="project" value="TreeGrafter"/>
</dbReference>
<evidence type="ECO:0000256" key="4">
    <source>
        <dbReference type="ARBA" id="ARBA00023125"/>
    </source>
</evidence>
<proteinExistence type="predicted"/>
<dbReference type="Proteomes" id="UP000249165">
    <property type="component" value="Unassembled WGS sequence"/>
</dbReference>
<feature type="domain" description="OmpR/PhoB-type" evidence="7">
    <location>
        <begin position="121"/>
        <end position="219"/>
    </location>
</feature>
<organism evidence="8 9">
    <name type="scientific">Salipiger aestuarii</name>
    <dbReference type="NCBI Taxonomy" id="568098"/>
    <lineage>
        <taxon>Bacteria</taxon>
        <taxon>Pseudomonadati</taxon>
        <taxon>Pseudomonadota</taxon>
        <taxon>Alphaproteobacteria</taxon>
        <taxon>Rhodobacterales</taxon>
        <taxon>Roseobacteraceae</taxon>
        <taxon>Salipiger</taxon>
    </lineage>
</organism>
<keyword evidence="9" id="KW-1185">Reference proteome</keyword>
<dbReference type="SMART" id="SM00862">
    <property type="entry name" value="Trans_reg_C"/>
    <property type="match status" value="1"/>
</dbReference>
<dbReference type="EMBL" id="QLMG01000007">
    <property type="protein sequence ID" value="RAK20107.1"/>
    <property type="molecule type" value="Genomic_DNA"/>
</dbReference>
<reference evidence="8 9" key="1">
    <citation type="submission" date="2018-06" db="EMBL/GenBank/DDBJ databases">
        <title>Genomic Encyclopedia of Archaeal and Bacterial Type Strains, Phase II (KMG-II): from individual species to whole genera.</title>
        <authorList>
            <person name="Goeker M."/>
        </authorList>
    </citation>
    <scope>NUCLEOTIDE SEQUENCE [LARGE SCALE GENOMIC DNA]</scope>
    <source>
        <strain evidence="8 9">DSM 22011</strain>
    </source>
</reference>
<dbReference type="GO" id="GO:0000156">
    <property type="term" value="F:phosphorelay response regulator activity"/>
    <property type="evidence" value="ECO:0007669"/>
    <property type="project" value="TreeGrafter"/>
</dbReference>
<name>A0A327YIH9_9RHOB</name>
<dbReference type="PANTHER" id="PTHR48111">
    <property type="entry name" value="REGULATOR OF RPOS"/>
    <property type="match status" value="1"/>
</dbReference>
<dbReference type="GO" id="GO:0032993">
    <property type="term" value="C:protein-DNA complex"/>
    <property type="evidence" value="ECO:0007669"/>
    <property type="project" value="TreeGrafter"/>
</dbReference>
<evidence type="ECO:0000256" key="2">
    <source>
        <dbReference type="ARBA" id="ARBA00023012"/>
    </source>
</evidence>
<dbReference type="OrthoDB" id="7873839at2"/>
<evidence type="ECO:0000256" key="6">
    <source>
        <dbReference type="PROSITE-ProRule" id="PRU01091"/>
    </source>
</evidence>
<gene>
    <name evidence="8" type="ORF">ATI53_1007109</name>
</gene>
<dbReference type="InterPro" id="IPR036388">
    <property type="entry name" value="WH-like_DNA-bd_sf"/>
</dbReference>
<dbReference type="InterPro" id="IPR001867">
    <property type="entry name" value="OmpR/PhoB-type_DNA-bd"/>
</dbReference>
<dbReference type="CDD" id="cd00383">
    <property type="entry name" value="trans_reg_C"/>
    <property type="match status" value="1"/>
</dbReference>
<accession>A0A327YIH9</accession>
<evidence type="ECO:0000313" key="8">
    <source>
        <dbReference type="EMBL" id="RAK20107.1"/>
    </source>
</evidence>
<dbReference type="SUPFAM" id="SSF46894">
    <property type="entry name" value="C-terminal effector domain of the bipartite response regulators"/>
    <property type="match status" value="1"/>
</dbReference>
<keyword evidence="5" id="KW-0804">Transcription</keyword>
<dbReference type="GO" id="GO:0000976">
    <property type="term" value="F:transcription cis-regulatory region binding"/>
    <property type="evidence" value="ECO:0007669"/>
    <property type="project" value="TreeGrafter"/>
</dbReference>
<dbReference type="Gene3D" id="3.40.50.2300">
    <property type="match status" value="1"/>
</dbReference>
<feature type="DNA-binding region" description="OmpR/PhoB-type" evidence="6">
    <location>
        <begin position="121"/>
        <end position="219"/>
    </location>
</feature>
<keyword evidence="4 6" id="KW-0238">DNA-binding</keyword>
<sequence>MRYLIAETSWKTVGLSKAVSDRGTLVTRCEAGEEIEDFHKIGEHDLVVFDAIQLLRQTSLIRLRELHPDSPIVLIARSPDAEQIAAWLTAGADTVIDETAPLAEMIARIDAIARRAQGAASPRLNCGPLTFDLDARRVHLGDVTLSLSPKLYEILEYIALRPGRLAARESLLGHVYGFENEPAPRVFDVYMCNLRAHLAGIADAVRIETVRGAGYRLELVEPAGAQKPLAA</sequence>
<evidence type="ECO:0000256" key="1">
    <source>
        <dbReference type="ARBA" id="ARBA00022553"/>
    </source>
</evidence>
<evidence type="ECO:0000256" key="5">
    <source>
        <dbReference type="ARBA" id="ARBA00023163"/>
    </source>
</evidence>
<dbReference type="AlphaFoldDB" id="A0A327YIH9"/>
<evidence type="ECO:0000256" key="3">
    <source>
        <dbReference type="ARBA" id="ARBA00023015"/>
    </source>
</evidence>
<dbReference type="InterPro" id="IPR039420">
    <property type="entry name" value="WalR-like"/>
</dbReference>
<comment type="caution">
    <text evidence="8">The sequence shown here is derived from an EMBL/GenBank/DDBJ whole genome shotgun (WGS) entry which is preliminary data.</text>
</comment>
<evidence type="ECO:0000313" key="9">
    <source>
        <dbReference type="Proteomes" id="UP000249165"/>
    </source>
</evidence>
<keyword evidence="1" id="KW-0597">Phosphoprotein</keyword>
<evidence type="ECO:0000259" key="7">
    <source>
        <dbReference type="PROSITE" id="PS51755"/>
    </source>
</evidence>
<dbReference type="GO" id="GO:0006355">
    <property type="term" value="P:regulation of DNA-templated transcription"/>
    <property type="evidence" value="ECO:0007669"/>
    <property type="project" value="InterPro"/>
</dbReference>
<dbReference type="RefSeq" id="WP_111549952.1">
    <property type="nucleotide sequence ID" value="NZ_LIQE01000026.1"/>
</dbReference>
<dbReference type="Gene3D" id="1.10.10.10">
    <property type="entry name" value="Winged helix-like DNA-binding domain superfamily/Winged helix DNA-binding domain"/>
    <property type="match status" value="1"/>
</dbReference>
<dbReference type="SUPFAM" id="SSF52172">
    <property type="entry name" value="CheY-like"/>
    <property type="match status" value="1"/>
</dbReference>
<protein>
    <submittedName>
        <fullName evidence="8">Two-component system response regulator MprA</fullName>
    </submittedName>
</protein>
<dbReference type="InterPro" id="IPR011006">
    <property type="entry name" value="CheY-like_superfamily"/>
</dbReference>
<dbReference type="PANTHER" id="PTHR48111:SF22">
    <property type="entry name" value="REGULATOR OF RPOS"/>
    <property type="match status" value="1"/>
</dbReference>
<dbReference type="PROSITE" id="PS51755">
    <property type="entry name" value="OMPR_PHOB"/>
    <property type="match status" value="1"/>
</dbReference>
<keyword evidence="3" id="KW-0805">Transcription regulation</keyword>